<dbReference type="Pfam" id="PF07898">
    <property type="entry name" value="DUF1676"/>
    <property type="match status" value="1"/>
</dbReference>
<reference evidence="4 5" key="1">
    <citation type="submission" date="2015-04" db="EMBL/GenBank/DDBJ databases">
        <authorList>
            <person name="Syromyatnikov M.Y."/>
            <person name="Popov V.N."/>
        </authorList>
    </citation>
    <scope>NUCLEOTIDE SEQUENCE [LARGE SCALE GENOMIC DNA]</scope>
</reference>
<keyword evidence="3" id="KW-0732">Signal</keyword>
<dbReference type="Proteomes" id="UP000183832">
    <property type="component" value="Unassembled WGS sequence"/>
</dbReference>
<gene>
    <name evidence="4" type="primary">putative GK13035</name>
    <name evidence="4" type="ORF">CLUMA_CG005654</name>
</gene>
<feature type="compositionally biased region" description="Basic and acidic residues" evidence="1">
    <location>
        <begin position="224"/>
        <end position="234"/>
    </location>
</feature>
<keyword evidence="2" id="KW-0812">Transmembrane</keyword>
<keyword evidence="5" id="KW-1185">Reference proteome</keyword>
<feature type="region of interest" description="Disordered" evidence="1">
    <location>
        <begin position="211"/>
        <end position="234"/>
    </location>
</feature>
<organism evidence="4 5">
    <name type="scientific">Clunio marinus</name>
    <dbReference type="NCBI Taxonomy" id="568069"/>
    <lineage>
        <taxon>Eukaryota</taxon>
        <taxon>Metazoa</taxon>
        <taxon>Ecdysozoa</taxon>
        <taxon>Arthropoda</taxon>
        <taxon>Hexapoda</taxon>
        <taxon>Insecta</taxon>
        <taxon>Pterygota</taxon>
        <taxon>Neoptera</taxon>
        <taxon>Endopterygota</taxon>
        <taxon>Diptera</taxon>
        <taxon>Nematocera</taxon>
        <taxon>Chironomoidea</taxon>
        <taxon>Chironomidae</taxon>
        <taxon>Clunio</taxon>
    </lineage>
</organism>
<protein>
    <submittedName>
        <fullName evidence="4">CLUMA_CG005654, isoform A</fullName>
    </submittedName>
</protein>
<dbReference type="AlphaFoldDB" id="A0A1J1HX59"/>
<dbReference type="EMBL" id="CVRI01000023">
    <property type="protein sequence ID" value="CRK92106.1"/>
    <property type="molecule type" value="Genomic_DNA"/>
</dbReference>
<dbReference type="GO" id="GO:0016020">
    <property type="term" value="C:membrane"/>
    <property type="evidence" value="ECO:0007669"/>
    <property type="project" value="TreeGrafter"/>
</dbReference>
<keyword evidence="2" id="KW-0472">Membrane</keyword>
<sequence length="250" mass="26746">MFGSARKQLLILSVIVIVSYAKGNEFPDCATSENPIACRSVSFLSKALNQVVSNPHDESLKLLPGLELVQNDNINTVNNVNDERSMPEQSNEPILLRVAKYLQTHDLKIKFSDIIGKSDLQEVVNNLFSNDDPALGEARKGGGGGKDKGGGAILMSGLMMGKMMAAMGLAGVGALAAKALGVSMMALMLAGIVALKKLTEGHGDGGHQVHYVSAGGDHHRRRRSAEYSNERSDVHDSIAPLPYRGYDMNS</sequence>
<evidence type="ECO:0000256" key="3">
    <source>
        <dbReference type="SAM" id="SignalP"/>
    </source>
</evidence>
<evidence type="ECO:0000313" key="4">
    <source>
        <dbReference type="EMBL" id="CRK92106.1"/>
    </source>
</evidence>
<evidence type="ECO:0000256" key="1">
    <source>
        <dbReference type="SAM" id="MobiDB-lite"/>
    </source>
</evidence>
<feature type="chain" id="PRO_5012746356" evidence="3">
    <location>
        <begin position="24"/>
        <end position="250"/>
    </location>
</feature>
<evidence type="ECO:0000313" key="5">
    <source>
        <dbReference type="Proteomes" id="UP000183832"/>
    </source>
</evidence>
<dbReference type="InterPro" id="IPR012464">
    <property type="entry name" value="DUF1676"/>
</dbReference>
<name>A0A1J1HX59_9DIPT</name>
<dbReference type="PANTHER" id="PTHR21879">
    <property type="entry name" value="FI03362P-RELATED-RELATED"/>
    <property type="match status" value="1"/>
</dbReference>
<dbReference type="PANTHER" id="PTHR21879:SF23">
    <property type="entry name" value="IP06949P"/>
    <property type="match status" value="1"/>
</dbReference>
<accession>A0A1J1HX59</accession>
<evidence type="ECO:0000256" key="2">
    <source>
        <dbReference type="SAM" id="Phobius"/>
    </source>
</evidence>
<feature type="signal peptide" evidence="3">
    <location>
        <begin position="1"/>
        <end position="23"/>
    </location>
</feature>
<feature type="transmembrane region" description="Helical" evidence="2">
    <location>
        <begin position="163"/>
        <end position="195"/>
    </location>
</feature>
<proteinExistence type="predicted"/>
<keyword evidence="2" id="KW-1133">Transmembrane helix</keyword>
<dbReference type="OrthoDB" id="8190250at2759"/>